<keyword evidence="3" id="KW-1185">Reference proteome</keyword>
<comment type="caution">
    <text evidence="2">The sequence shown here is derived from an EMBL/GenBank/DDBJ whole genome shotgun (WGS) entry which is preliminary data.</text>
</comment>
<sequence length="312" mass="35303">MTSPSGRWNHRRPTAPTPISDELPDSHGLGTPIGKSPTSYSVPPTREFGDIWVDASIPISHTVSQDCTDSGQVLRQRLCALGASSTRLGLSETTAMEPQHRLHALVDRPFQPLQTTRFGSEGDEQVGSSRAPKRSFDDHQDSESDILPVSSTRTLLDQEFSCPFRKRNPTRFNVRDHQHCAVQSFPDICQLKHHVKIFHKQKVIGPLHCLRCKLDMRTSEDFQKHLAEPNSEICQFREKHKSSDPEDGIDARVEDLLSGREKDMRIDSWIKVWRILFPEDNAAAIPSSEFVPVVESHENISFLERNHTITDS</sequence>
<evidence type="ECO:0000313" key="2">
    <source>
        <dbReference type="EMBL" id="KAK1760094.1"/>
    </source>
</evidence>
<evidence type="ECO:0000256" key="1">
    <source>
        <dbReference type="SAM" id="MobiDB-lite"/>
    </source>
</evidence>
<dbReference type="Proteomes" id="UP001239445">
    <property type="component" value="Unassembled WGS sequence"/>
</dbReference>
<dbReference type="AlphaFoldDB" id="A0AAJ0FFN5"/>
<name>A0AAJ0FFN5_9PEZI</name>
<accession>A0AAJ0FFN5</accession>
<feature type="region of interest" description="Disordered" evidence="1">
    <location>
        <begin position="114"/>
        <end position="148"/>
    </location>
</feature>
<gene>
    <name evidence="2" type="ORF">QBC47DRAFT_445</name>
</gene>
<proteinExistence type="predicted"/>
<evidence type="ECO:0000313" key="3">
    <source>
        <dbReference type="Proteomes" id="UP001239445"/>
    </source>
</evidence>
<dbReference type="PANTHER" id="PTHR38166:SF1">
    <property type="entry name" value="C2H2-TYPE DOMAIN-CONTAINING PROTEIN"/>
    <property type="match status" value="1"/>
</dbReference>
<dbReference type="PANTHER" id="PTHR38166">
    <property type="entry name" value="C2H2-TYPE DOMAIN-CONTAINING PROTEIN-RELATED"/>
    <property type="match status" value="1"/>
</dbReference>
<dbReference type="EMBL" id="MU839827">
    <property type="protein sequence ID" value="KAK1760094.1"/>
    <property type="molecule type" value="Genomic_DNA"/>
</dbReference>
<evidence type="ECO:0008006" key="4">
    <source>
        <dbReference type="Google" id="ProtNLM"/>
    </source>
</evidence>
<organism evidence="2 3">
    <name type="scientific">Echria macrotheca</name>
    <dbReference type="NCBI Taxonomy" id="438768"/>
    <lineage>
        <taxon>Eukaryota</taxon>
        <taxon>Fungi</taxon>
        <taxon>Dikarya</taxon>
        <taxon>Ascomycota</taxon>
        <taxon>Pezizomycotina</taxon>
        <taxon>Sordariomycetes</taxon>
        <taxon>Sordariomycetidae</taxon>
        <taxon>Sordariales</taxon>
        <taxon>Schizotheciaceae</taxon>
        <taxon>Echria</taxon>
    </lineage>
</organism>
<feature type="region of interest" description="Disordered" evidence="1">
    <location>
        <begin position="1"/>
        <end position="42"/>
    </location>
</feature>
<reference evidence="2" key="1">
    <citation type="submission" date="2023-06" db="EMBL/GenBank/DDBJ databases">
        <title>Genome-scale phylogeny and comparative genomics of the fungal order Sordariales.</title>
        <authorList>
            <consortium name="Lawrence Berkeley National Laboratory"/>
            <person name="Hensen N."/>
            <person name="Bonometti L."/>
            <person name="Westerberg I."/>
            <person name="Brannstrom I.O."/>
            <person name="Guillou S."/>
            <person name="Cros-Aarteil S."/>
            <person name="Calhoun S."/>
            <person name="Haridas S."/>
            <person name="Kuo A."/>
            <person name="Mondo S."/>
            <person name="Pangilinan J."/>
            <person name="Riley R."/>
            <person name="Labutti K."/>
            <person name="Andreopoulos B."/>
            <person name="Lipzen A."/>
            <person name="Chen C."/>
            <person name="Yanf M."/>
            <person name="Daum C."/>
            <person name="Ng V."/>
            <person name="Clum A."/>
            <person name="Steindorff A."/>
            <person name="Ohm R."/>
            <person name="Martin F."/>
            <person name="Silar P."/>
            <person name="Natvig D."/>
            <person name="Lalanne C."/>
            <person name="Gautier V."/>
            <person name="Ament-Velasquez S.L."/>
            <person name="Kruys A."/>
            <person name="Hutchinson M.I."/>
            <person name="Powell A.J."/>
            <person name="Barry K."/>
            <person name="Miller A.N."/>
            <person name="Grigoriev I.V."/>
            <person name="Debuchy R."/>
            <person name="Gladieux P."/>
            <person name="Thoren M.H."/>
            <person name="Johannesson H."/>
        </authorList>
    </citation>
    <scope>NUCLEOTIDE SEQUENCE</scope>
    <source>
        <strain evidence="2">PSN4</strain>
    </source>
</reference>
<protein>
    <recommendedName>
        <fullName evidence="4">C2H2-type domain-containing protein</fullName>
    </recommendedName>
</protein>